<accession>A0A9C6WRE6</accession>
<evidence type="ECO:0000313" key="3">
    <source>
        <dbReference type="Proteomes" id="UP000515211"/>
    </source>
</evidence>
<dbReference type="RefSeq" id="XP_052111603.1">
    <property type="nucleotide sequence ID" value="XM_052255643.1"/>
</dbReference>
<dbReference type="Pfam" id="PF08646">
    <property type="entry name" value="Rep_fac-A_C"/>
    <property type="match status" value="1"/>
</dbReference>
<evidence type="ECO:0000259" key="2">
    <source>
        <dbReference type="Pfam" id="PF08646"/>
    </source>
</evidence>
<dbReference type="KEGG" id="adu:127742972"/>
<protein>
    <submittedName>
        <fullName evidence="4">Replication protein A 70 kDa DNA-binding subunit D-like</fullName>
    </submittedName>
</protein>
<reference evidence="3" key="1">
    <citation type="journal article" date="2016" name="Nat. Genet.">
        <title>The genome sequences of Arachis duranensis and Arachis ipaensis, the diploid ancestors of cultivated peanut.</title>
        <authorList>
            <person name="Bertioli D.J."/>
            <person name="Cannon S.B."/>
            <person name="Froenicke L."/>
            <person name="Huang G."/>
            <person name="Farmer A.D."/>
            <person name="Cannon E.K."/>
            <person name="Liu X."/>
            <person name="Gao D."/>
            <person name="Clevenger J."/>
            <person name="Dash S."/>
            <person name="Ren L."/>
            <person name="Moretzsohn M.C."/>
            <person name="Shirasawa K."/>
            <person name="Huang W."/>
            <person name="Vidigal B."/>
            <person name="Abernathy B."/>
            <person name="Chu Y."/>
            <person name="Niederhuth C.E."/>
            <person name="Umale P."/>
            <person name="Araujo A.C."/>
            <person name="Kozik A."/>
            <person name="Kim K.D."/>
            <person name="Burow M.D."/>
            <person name="Varshney R.K."/>
            <person name="Wang X."/>
            <person name="Zhang X."/>
            <person name="Barkley N."/>
            <person name="Guimaraes P.M."/>
            <person name="Isobe S."/>
            <person name="Guo B."/>
            <person name="Liao B."/>
            <person name="Stalker H.T."/>
            <person name="Schmitz R.J."/>
            <person name="Scheffler B.E."/>
            <person name="Leal-Bertioli S.C."/>
            <person name="Xun X."/>
            <person name="Jackson S.A."/>
            <person name="Michelmore R."/>
            <person name="Ozias-Akins P."/>
        </authorList>
    </citation>
    <scope>NUCLEOTIDE SEQUENCE [LARGE SCALE GENOMIC DNA]</scope>
    <source>
        <strain evidence="3">cv. V14167</strain>
    </source>
</reference>
<dbReference type="PANTHER" id="PTHR47165">
    <property type="entry name" value="OS03G0429900 PROTEIN"/>
    <property type="match status" value="1"/>
</dbReference>
<dbReference type="AlphaFoldDB" id="A0A9C6WRE6"/>
<feature type="domain" description="Replication protein A 70 kDa DNA-binding subunit B/D first OB fold" evidence="1">
    <location>
        <begin position="8"/>
        <end position="109"/>
    </location>
</feature>
<evidence type="ECO:0000259" key="1">
    <source>
        <dbReference type="Pfam" id="PF02721"/>
    </source>
</evidence>
<organism evidence="3 4">
    <name type="scientific">Arachis duranensis</name>
    <name type="common">Wild peanut</name>
    <dbReference type="NCBI Taxonomy" id="130453"/>
    <lineage>
        <taxon>Eukaryota</taxon>
        <taxon>Viridiplantae</taxon>
        <taxon>Streptophyta</taxon>
        <taxon>Embryophyta</taxon>
        <taxon>Tracheophyta</taxon>
        <taxon>Spermatophyta</taxon>
        <taxon>Magnoliopsida</taxon>
        <taxon>eudicotyledons</taxon>
        <taxon>Gunneridae</taxon>
        <taxon>Pentapetalae</taxon>
        <taxon>rosids</taxon>
        <taxon>fabids</taxon>
        <taxon>Fabales</taxon>
        <taxon>Fabaceae</taxon>
        <taxon>Papilionoideae</taxon>
        <taxon>50 kb inversion clade</taxon>
        <taxon>dalbergioids sensu lato</taxon>
        <taxon>Dalbergieae</taxon>
        <taxon>Pterocarpus clade</taxon>
        <taxon>Arachis</taxon>
    </lineage>
</organism>
<dbReference type="Pfam" id="PF02721">
    <property type="entry name" value="DUF223"/>
    <property type="match status" value="1"/>
</dbReference>
<dbReference type="CDD" id="cd04480">
    <property type="entry name" value="RPA1_DBD_A_like"/>
    <property type="match status" value="1"/>
</dbReference>
<reference evidence="4" key="2">
    <citation type="submission" date="2025-08" db="UniProtKB">
        <authorList>
            <consortium name="RefSeq"/>
        </authorList>
    </citation>
    <scope>IDENTIFICATION</scope>
    <source>
        <tissue evidence="4">Whole plant</tissue>
    </source>
</reference>
<proteinExistence type="predicted"/>
<feature type="domain" description="Replication factor A C-terminal" evidence="2">
    <location>
        <begin position="294"/>
        <end position="406"/>
    </location>
</feature>
<dbReference type="InterPro" id="IPR003871">
    <property type="entry name" value="RFA1B/D_OB_1st"/>
</dbReference>
<evidence type="ECO:0000313" key="4">
    <source>
        <dbReference type="RefSeq" id="XP_052111603.1"/>
    </source>
</evidence>
<dbReference type="GeneID" id="127742972"/>
<dbReference type="Gene3D" id="2.40.50.140">
    <property type="entry name" value="Nucleic acid-binding proteins"/>
    <property type="match status" value="3"/>
</dbReference>
<sequence length="445" mass="50983">MNHCIVPLKKITPWKHDWSIRVKIIRLWKETAVVEGSKQELLQLILMDEHLEKVQATVKHPDVAIFSGVLKERNIYEFSNFIVVPNLGALRVTKHKFQIIFNEDTSVINSPDPIISSSGLELSCIDEILGRKVDYDYLVDFIGILCDLRRGDDIDFNGKSFTVMILQLYANGKKIQCNIIGEFFPVLDITLLTKFQRAPVIVLQSFKVKVKTDKVILQNVLNVSTVSVNPDLEESVDFLSQFSIAKCHFSRLIHADSRGLYWKIDDETFDWRLMRTIANLKSNEEDGQFFVLGKITSVVDDPEWWYFCCICGHPIVGNDNVFRCHLCNRESEHVIVKYRVKVIVEDGTSTAMFVLLDTPVTKLLGKTCSEAFLVKENNHEGIQFLYCPTLFQHLVGMKTVFQIQTKRVNNKGYCGTFKVINVLGDPPFFEKAEVEKSDNVCRHPI</sequence>
<keyword evidence="3" id="KW-1185">Reference proteome</keyword>
<dbReference type="InterPro" id="IPR013955">
    <property type="entry name" value="Rep_factor-A_C"/>
</dbReference>
<dbReference type="InterPro" id="IPR012340">
    <property type="entry name" value="NA-bd_OB-fold"/>
</dbReference>
<dbReference type="PANTHER" id="PTHR47165:SF4">
    <property type="entry name" value="OS03G0429900 PROTEIN"/>
    <property type="match status" value="1"/>
</dbReference>
<gene>
    <name evidence="4" type="primary">LOC127742972</name>
</gene>
<dbReference type="Proteomes" id="UP000515211">
    <property type="component" value="Chromosome 10"/>
</dbReference>
<name>A0A9C6WRE6_ARADU</name>
<dbReference type="SUPFAM" id="SSF50249">
    <property type="entry name" value="Nucleic acid-binding proteins"/>
    <property type="match status" value="3"/>
</dbReference>